<reference evidence="2" key="1">
    <citation type="submission" date="2006-10" db="EMBL/GenBank/DDBJ databases">
        <authorList>
            <person name="Amadeo P."/>
            <person name="Zhao Q."/>
            <person name="Wortman J."/>
            <person name="Fraser-Liggett C."/>
            <person name="Carlton J."/>
        </authorList>
    </citation>
    <scope>NUCLEOTIDE SEQUENCE</scope>
    <source>
        <strain evidence="2">G3</strain>
    </source>
</reference>
<feature type="compositionally biased region" description="Basic and acidic residues" evidence="1">
    <location>
        <begin position="159"/>
        <end position="168"/>
    </location>
</feature>
<proteinExistence type="predicted"/>
<evidence type="ECO:0000313" key="2">
    <source>
        <dbReference type="EMBL" id="EAY20263.1"/>
    </source>
</evidence>
<dbReference type="RefSeq" id="XP_001581249.1">
    <property type="nucleotide sequence ID" value="XM_001581199.1"/>
</dbReference>
<feature type="compositionally biased region" description="Polar residues" evidence="1">
    <location>
        <begin position="118"/>
        <end position="129"/>
    </location>
</feature>
<sequence>MTTLNFLISEDRGNFDDNYYTDYDQGKLKRSDKPREEKNKKEKKQQVVHSQSLNFRPYVPSQSQTDLPRKKPQPHLEQIKSQPNPETAPAKQDSNPRSDKTYKRDNYSRNDSRKEQPTPRTSNRPNRNQYYGDPRMPKSKSNMSLQLGTKSQSKPPRRNKFEEYRAEPNDSPISPVFSPQKKSDNFTLPDFQNE</sequence>
<evidence type="ECO:0000256" key="1">
    <source>
        <dbReference type="SAM" id="MobiDB-lite"/>
    </source>
</evidence>
<protein>
    <submittedName>
        <fullName evidence="2">Uncharacterized protein</fullName>
    </submittedName>
</protein>
<dbReference type="EMBL" id="DS113199">
    <property type="protein sequence ID" value="EAY20263.1"/>
    <property type="molecule type" value="Genomic_DNA"/>
</dbReference>
<accession>A2DGV3</accession>
<feature type="compositionally biased region" description="Polar residues" evidence="1">
    <location>
        <begin position="47"/>
        <end position="66"/>
    </location>
</feature>
<feature type="compositionally biased region" description="Basic and acidic residues" evidence="1">
    <location>
        <begin position="94"/>
        <end position="117"/>
    </location>
</feature>
<organism evidence="2 3">
    <name type="scientific">Trichomonas vaginalis (strain ATCC PRA-98 / G3)</name>
    <dbReference type="NCBI Taxonomy" id="412133"/>
    <lineage>
        <taxon>Eukaryota</taxon>
        <taxon>Metamonada</taxon>
        <taxon>Parabasalia</taxon>
        <taxon>Trichomonadida</taxon>
        <taxon>Trichomonadidae</taxon>
        <taxon>Trichomonas</taxon>
    </lineage>
</organism>
<dbReference type="VEuPathDB" id="TrichDB:TVAG_192390"/>
<dbReference type="AlphaFoldDB" id="A2DGV3"/>
<dbReference type="KEGG" id="tva:5465789"/>
<reference evidence="2" key="2">
    <citation type="journal article" date="2007" name="Science">
        <title>Draft genome sequence of the sexually transmitted pathogen Trichomonas vaginalis.</title>
        <authorList>
            <person name="Carlton J.M."/>
            <person name="Hirt R.P."/>
            <person name="Silva J.C."/>
            <person name="Delcher A.L."/>
            <person name="Schatz M."/>
            <person name="Zhao Q."/>
            <person name="Wortman J.R."/>
            <person name="Bidwell S.L."/>
            <person name="Alsmark U.C.M."/>
            <person name="Besteiro S."/>
            <person name="Sicheritz-Ponten T."/>
            <person name="Noel C.J."/>
            <person name="Dacks J.B."/>
            <person name="Foster P.G."/>
            <person name="Simillion C."/>
            <person name="Van de Peer Y."/>
            <person name="Miranda-Saavedra D."/>
            <person name="Barton G.J."/>
            <person name="Westrop G.D."/>
            <person name="Mueller S."/>
            <person name="Dessi D."/>
            <person name="Fiori P.L."/>
            <person name="Ren Q."/>
            <person name="Paulsen I."/>
            <person name="Zhang H."/>
            <person name="Bastida-Corcuera F.D."/>
            <person name="Simoes-Barbosa A."/>
            <person name="Brown M.T."/>
            <person name="Hayes R.D."/>
            <person name="Mukherjee M."/>
            <person name="Okumura C.Y."/>
            <person name="Schneider R."/>
            <person name="Smith A.J."/>
            <person name="Vanacova S."/>
            <person name="Villalvazo M."/>
            <person name="Haas B.J."/>
            <person name="Pertea M."/>
            <person name="Feldblyum T.V."/>
            <person name="Utterback T.R."/>
            <person name="Shu C.L."/>
            <person name="Osoegawa K."/>
            <person name="de Jong P.J."/>
            <person name="Hrdy I."/>
            <person name="Horvathova L."/>
            <person name="Zubacova Z."/>
            <person name="Dolezal P."/>
            <person name="Malik S.B."/>
            <person name="Logsdon J.M. Jr."/>
            <person name="Henze K."/>
            <person name="Gupta A."/>
            <person name="Wang C.C."/>
            <person name="Dunne R.L."/>
            <person name="Upcroft J.A."/>
            <person name="Upcroft P."/>
            <person name="White O."/>
            <person name="Salzberg S.L."/>
            <person name="Tang P."/>
            <person name="Chiu C.-H."/>
            <person name="Lee Y.-S."/>
            <person name="Embley T.M."/>
            <person name="Coombs G.H."/>
            <person name="Mottram J.C."/>
            <person name="Tachezy J."/>
            <person name="Fraser-Liggett C.M."/>
            <person name="Johnson P.J."/>
        </authorList>
    </citation>
    <scope>NUCLEOTIDE SEQUENCE [LARGE SCALE GENOMIC DNA]</scope>
    <source>
        <strain evidence="2">G3</strain>
    </source>
</reference>
<keyword evidence="3" id="KW-1185">Reference proteome</keyword>
<feature type="compositionally biased region" description="Basic and acidic residues" evidence="1">
    <location>
        <begin position="24"/>
        <end position="40"/>
    </location>
</feature>
<feature type="region of interest" description="Disordered" evidence="1">
    <location>
        <begin position="11"/>
        <end position="194"/>
    </location>
</feature>
<dbReference type="InParanoid" id="A2DGV3"/>
<gene>
    <name evidence="2" type="ORF">TVAG_192390</name>
</gene>
<name>A2DGV3_TRIV3</name>
<dbReference type="VEuPathDB" id="TrichDB:TVAGG3_0318830"/>
<dbReference type="Proteomes" id="UP000001542">
    <property type="component" value="Unassembled WGS sequence"/>
</dbReference>
<evidence type="ECO:0000313" key="3">
    <source>
        <dbReference type="Proteomes" id="UP000001542"/>
    </source>
</evidence>
<feature type="compositionally biased region" description="Polar residues" evidence="1">
    <location>
        <begin position="139"/>
        <end position="154"/>
    </location>
</feature>